<dbReference type="InterPro" id="IPR035906">
    <property type="entry name" value="MetI-like_sf"/>
</dbReference>
<feature type="transmembrane region" description="Helical" evidence="7">
    <location>
        <begin position="21"/>
        <end position="39"/>
    </location>
</feature>
<feature type="transmembrane region" description="Helical" evidence="7">
    <location>
        <begin position="109"/>
        <end position="131"/>
    </location>
</feature>
<evidence type="ECO:0000256" key="3">
    <source>
        <dbReference type="ARBA" id="ARBA00022475"/>
    </source>
</evidence>
<dbReference type="PROSITE" id="PS50928">
    <property type="entry name" value="ABC_TM1"/>
    <property type="match status" value="1"/>
</dbReference>
<organism evidence="10 11">
    <name type="scientific">Streptomyces triticirhizae</name>
    <dbReference type="NCBI Taxonomy" id="2483353"/>
    <lineage>
        <taxon>Bacteria</taxon>
        <taxon>Bacillati</taxon>
        <taxon>Actinomycetota</taxon>
        <taxon>Actinomycetes</taxon>
        <taxon>Kitasatosporales</taxon>
        <taxon>Streptomycetaceae</taxon>
        <taxon>Streptomyces</taxon>
    </lineage>
</organism>
<accession>A0A3M2LLJ7</accession>
<feature type="transmembrane region" description="Helical" evidence="7">
    <location>
        <begin position="143"/>
        <end position="162"/>
    </location>
</feature>
<evidence type="ECO:0000256" key="5">
    <source>
        <dbReference type="ARBA" id="ARBA00022989"/>
    </source>
</evidence>
<feature type="transmembrane region" description="Helical" evidence="7">
    <location>
        <begin position="242"/>
        <end position="266"/>
    </location>
</feature>
<dbReference type="PANTHER" id="PTHR30614:SF21">
    <property type="entry name" value="AMINO ACID ABC TRANSPORTER PERMEASE"/>
    <property type="match status" value="1"/>
</dbReference>
<evidence type="ECO:0000313" key="11">
    <source>
        <dbReference type="Proteomes" id="UP000278673"/>
    </source>
</evidence>
<evidence type="ECO:0000256" key="2">
    <source>
        <dbReference type="ARBA" id="ARBA00022448"/>
    </source>
</evidence>
<gene>
    <name evidence="10" type="ORF">EBN88_20300</name>
</gene>
<protein>
    <submittedName>
        <fullName evidence="10">Amino acid ABC transporter permease</fullName>
    </submittedName>
</protein>
<feature type="compositionally biased region" description="Gly residues" evidence="8">
    <location>
        <begin position="306"/>
        <end position="348"/>
    </location>
</feature>
<evidence type="ECO:0000256" key="1">
    <source>
        <dbReference type="ARBA" id="ARBA00004651"/>
    </source>
</evidence>
<dbReference type="CDD" id="cd06261">
    <property type="entry name" value="TM_PBP2"/>
    <property type="match status" value="1"/>
</dbReference>
<sequence>MSKAASVLYDAPGPRAKRRNILISVVFVLVLAGIAYWILSALNDKNQLDAAKWDPFVTDSRVWTTYLLPGLQETLTAAGLSLVIALPLGAILGIGRMSDHWWIRRPADVIVEFFRAIPVLILMIFANQAYAEWSNIDREIRPMYAVITGLVLYNASVLAEIVRAGVLSLPRGQTDAAHAIGMRKGQTMVHVLLPQAVTAMLPAIVSQLVVIVKDTALGGALLGYGELISNTRLVAGNYSNTIAAYTVAAAIFIAVNFLLTYFAGWLEARIRQGRRGTGAVLSHDLAEETQAGGAGIPAPTLDKGAGLPGGDGGPAGDGPAGGGPAGGGPSNAPGGGGGPGGGGRDGGA</sequence>
<dbReference type="Proteomes" id="UP000278673">
    <property type="component" value="Unassembled WGS sequence"/>
</dbReference>
<keyword evidence="11" id="KW-1185">Reference proteome</keyword>
<evidence type="ECO:0000256" key="6">
    <source>
        <dbReference type="ARBA" id="ARBA00023136"/>
    </source>
</evidence>
<feature type="transmembrane region" description="Helical" evidence="7">
    <location>
        <begin position="191"/>
        <end position="212"/>
    </location>
</feature>
<dbReference type="PANTHER" id="PTHR30614">
    <property type="entry name" value="MEMBRANE COMPONENT OF AMINO ACID ABC TRANSPORTER"/>
    <property type="match status" value="1"/>
</dbReference>
<keyword evidence="5 7" id="KW-1133">Transmembrane helix</keyword>
<evidence type="ECO:0000256" key="4">
    <source>
        <dbReference type="ARBA" id="ARBA00022692"/>
    </source>
</evidence>
<dbReference type="Gene3D" id="1.10.3720.10">
    <property type="entry name" value="MetI-like"/>
    <property type="match status" value="1"/>
</dbReference>
<keyword evidence="4 7" id="KW-0812">Transmembrane</keyword>
<comment type="subcellular location">
    <subcellularLocation>
        <location evidence="1 7">Cell membrane</location>
        <topology evidence="1 7">Multi-pass membrane protein</topology>
    </subcellularLocation>
</comment>
<dbReference type="InterPro" id="IPR000515">
    <property type="entry name" value="MetI-like"/>
</dbReference>
<dbReference type="NCBIfam" id="TIGR01726">
    <property type="entry name" value="HEQRo_perm_3TM"/>
    <property type="match status" value="1"/>
</dbReference>
<dbReference type="GO" id="GO:0043190">
    <property type="term" value="C:ATP-binding cassette (ABC) transporter complex"/>
    <property type="evidence" value="ECO:0007669"/>
    <property type="project" value="InterPro"/>
</dbReference>
<feature type="transmembrane region" description="Helical" evidence="7">
    <location>
        <begin position="75"/>
        <end position="97"/>
    </location>
</feature>
<dbReference type="InterPro" id="IPR043429">
    <property type="entry name" value="ArtM/GltK/GlnP/TcyL/YhdX-like"/>
</dbReference>
<feature type="region of interest" description="Disordered" evidence="8">
    <location>
        <begin position="291"/>
        <end position="348"/>
    </location>
</feature>
<evidence type="ECO:0000259" key="9">
    <source>
        <dbReference type="PROSITE" id="PS50928"/>
    </source>
</evidence>
<dbReference type="GO" id="GO:0006865">
    <property type="term" value="P:amino acid transport"/>
    <property type="evidence" value="ECO:0007669"/>
    <property type="project" value="TreeGrafter"/>
</dbReference>
<comment type="similarity">
    <text evidence="7">Belongs to the binding-protein-dependent transport system permease family.</text>
</comment>
<dbReference type="EMBL" id="RFFJ01000127">
    <property type="protein sequence ID" value="RMI36945.1"/>
    <property type="molecule type" value="Genomic_DNA"/>
</dbReference>
<name>A0A3M2LLJ7_9ACTN</name>
<dbReference type="Pfam" id="PF00528">
    <property type="entry name" value="BPD_transp_1"/>
    <property type="match status" value="1"/>
</dbReference>
<keyword evidence="3" id="KW-1003">Cell membrane</keyword>
<dbReference type="AlphaFoldDB" id="A0A3M2LLJ7"/>
<evidence type="ECO:0000256" key="8">
    <source>
        <dbReference type="SAM" id="MobiDB-lite"/>
    </source>
</evidence>
<dbReference type="InterPro" id="IPR010065">
    <property type="entry name" value="AA_ABC_transptr_permease_3TM"/>
</dbReference>
<keyword evidence="6 7" id="KW-0472">Membrane</keyword>
<dbReference type="RefSeq" id="WP_122185336.1">
    <property type="nucleotide sequence ID" value="NZ_RFFJ01000127.1"/>
</dbReference>
<comment type="caution">
    <text evidence="10">The sequence shown here is derived from an EMBL/GenBank/DDBJ whole genome shotgun (WGS) entry which is preliminary data.</text>
</comment>
<dbReference type="SUPFAM" id="SSF161098">
    <property type="entry name" value="MetI-like"/>
    <property type="match status" value="1"/>
</dbReference>
<dbReference type="GO" id="GO:0022857">
    <property type="term" value="F:transmembrane transporter activity"/>
    <property type="evidence" value="ECO:0007669"/>
    <property type="project" value="InterPro"/>
</dbReference>
<feature type="domain" description="ABC transmembrane type-1" evidence="9">
    <location>
        <begin position="71"/>
        <end position="263"/>
    </location>
</feature>
<keyword evidence="2 7" id="KW-0813">Transport</keyword>
<reference evidence="10 11" key="1">
    <citation type="submission" date="2018-10" db="EMBL/GenBank/DDBJ databases">
        <title>Isolation, diversity and antifungal activity of actinobacteria from wheat.</title>
        <authorList>
            <person name="Han C."/>
        </authorList>
    </citation>
    <scope>NUCLEOTIDE SEQUENCE [LARGE SCALE GENOMIC DNA]</scope>
    <source>
        <strain evidence="10 11">NEAU-YY642</strain>
    </source>
</reference>
<proteinExistence type="inferred from homology"/>
<evidence type="ECO:0000256" key="7">
    <source>
        <dbReference type="RuleBase" id="RU363032"/>
    </source>
</evidence>
<evidence type="ECO:0000313" key="10">
    <source>
        <dbReference type="EMBL" id="RMI36945.1"/>
    </source>
</evidence>